<protein>
    <recommendedName>
        <fullName evidence="4">Transmembrane protein</fullName>
    </recommendedName>
</protein>
<evidence type="ECO:0000313" key="3">
    <source>
        <dbReference type="Proteomes" id="UP000324222"/>
    </source>
</evidence>
<feature type="transmembrane region" description="Helical" evidence="1">
    <location>
        <begin position="13"/>
        <end position="34"/>
    </location>
</feature>
<evidence type="ECO:0008006" key="4">
    <source>
        <dbReference type="Google" id="ProtNLM"/>
    </source>
</evidence>
<evidence type="ECO:0000313" key="2">
    <source>
        <dbReference type="EMBL" id="MPC38738.1"/>
    </source>
</evidence>
<dbReference type="EMBL" id="VSRR010004157">
    <property type="protein sequence ID" value="MPC38738.1"/>
    <property type="molecule type" value="Genomic_DNA"/>
</dbReference>
<proteinExistence type="predicted"/>
<comment type="caution">
    <text evidence="2">The sequence shown here is derived from an EMBL/GenBank/DDBJ whole genome shotgun (WGS) entry which is preliminary data.</text>
</comment>
<dbReference type="AlphaFoldDB" id="A0A5B7F0G1"/>
<keyword evidence="1" id="KW-0472">Membrane</keyword>
<sequence length="97" mass="11166">MTWPVYVYRIRHFPFRFLGLPLIALPFLPFLPFSRLASSSLVSQRSLCHVAEPELCVVVMVDVVVVVVFRKARVSIPFLFLLSSSSLLVLEWRKIMS</sequence>
<evidence type="ECO:0000256" key="1">
    <source>
        <dbReference type="SAM" id="Phobius"/>
    </source>
</evidence>
<keyword evidence="3" id="KW-1185">Reference proteome</keyword>
<accession>A0A5B7F0G1</accession>
<reference evidence="2 3" key="1">
    <citation type="submission" date="2019-05" db="EMBL/GenBank/DDBJ databases">
        <title>Another draft genome of Portunus trituberculatus and its Hox gene families provides insights of decapod evolution.</title>
        <authorList>
            <person name="Jeong J.-H."/>
            <person name="Song I."/>
            <person name="Kim S."/>
            <person name="Choi T."/>
            <person name="Kim D."/>
            <person name="Ryu S."/>
            <person name="Kim W."/>
        </authorList>
    </citation>
    <scope>NUCLEOTIDE SEQUENCE [LARGE SCALE GENOMIC DNA]</scope>
    <source>
        <tissue evidence="2">Muscle</tissue>
    </source>
</reference>
<organism evidence="2 3">
    <name type="scientific">Portunus trituberculatus</name>
    <name type="common">Swimming crab</name>
    <name type="synonym">Neptunus trituberculatus</name>
    <dbReference type="NCBI Taxonomy" id="210409"/>
    <lineage>
        <taxon>Eukaryota</taxon>
        <taxon>Metazoa</taxon>
        <taxon>Ecdysozoa</taxon>
        <taxon>Arthropoda</taxon>
        <taxon>Crustacea</taxon>
        <taxon>Multicrustacea</taxon>
        <taxon>Malacostraca</taxon>
        <taxon>Eumalacostraca</taxon>
        <taxon>Eucarida</taxon>
        <taxon>Decapoda</taxon>
        <taxon>Pleocyemata</taxon>
        <taxon>Brachyura</taxon>
        <taxon>Eubrachyura</taxon>
        <taxon>Portunoidea</taxon>
        <taxon>Portunidae</taxon>
        <taxon>Portuninae</taxon>
        <taxon>Portunus</taxon>
    </lineage>
</organism>
<name>A0A5B7F0G1_PORTR</name>
<gene>
    <name evidence="2" type="ORF">E2C01_032251</name>
</gene>
<feature type="transmembrane region" description="Helical" evidence="1">
    <location>
        <begin position="46"/>
        <end position="69"/>
    </location>
</feature>
<dbReference type="Proteomes" id="UP000324222">
    <property type="component" value="Unassembled WGS sequence"/>
</dbReference>
<keyword evidence="1" id="KW-1133">Transmembrane helix</keyword>
<keyword evidence="1" id="KW-0812">Transmembrane</keyword>